<dbReference type="EMBL" id="CCYA01000277">
    <property type="protein sequence ID" value="CEH19074.1"/>
    <property type="molecule type" value="Genomic_DNA"/>
</dbReference>
<evidence type="ECO:0000313" key="3">
    <source>
        <dbReference type="Proteomes" id="UP000054845"/>
    </source>
</evidence>
<dbReference type="Proteomes" id="UP000054845">
    <property type="component" value="Unassembled WGS sequence"/>
</dbReference>
<sequence length="111" mass="12072">MLWTSQGVAKGSDTVMLRCTQSLDEFPLRLDNPPGGGMAFGAGWSQGGGRLVAIARTRDSTAWLLFGGRHPIQVRKERMRRERVGASTHGYKPARSKKDLAPSVRGHAVQA</sequence>
<evidence type="ECO:0000256" key="1">
    <source>
        <dbReference type="SAM" id="MobiDB-lite"/>
    </source>
</evidence>
<dbReference type="AlphaFoldDB" id="A0A0N7LBD4"/>
<protein>
    <submittedName>
        <fullName evidence="2">Uncharacterized protein</fullName>
    </submittedName>
</protein>
<proteinExistence type="predicted"/>
<feature type="region of interest" description="Disordered" evidence="1">
    <location>
        <begin position="79"/>
        <end position="111"/>
    </location>
</feature>
<organism evidence="2 3">
    <name type="scientific">Ceraceosorus bombacis</name>
    <dbReference type="NCBI Taxonomy" id="401625"/>
    <lineage>
        <taxon>Eukaryota</taxon>
        <taxon>Fungi</taxon>
        <taxon>Dikarya</taxon>
        <taxon>Basidiomycota</taxon>
        <taxon>Ustilaginomycotina</taxon>
        <taxon>Exobasidiomycetes</taxon>
        <taxon>Ceraceosorales</taxon>
        <taxon>Ceraceosoraceae</taxon>
        <taxon>Ceraceosorus</taxon>
    </lineage>
</organism>
<reference evidence="2 3" key="1">
    <citation type="submission" date="2014-09" db="EMBL/GenBank/DDBJ databases">
        <authorList>
            <person name="Magalhaes I.L.F."/>
            <person name="Oliveira U."/>
            <person name="Santos F.R."/>
            <person name="Vidigal T.H.D.A."/>
            <person name="Brescovit A.D."/>
            <person name="Santos A.J."/>
        </authorList>
    </citation>
    <scope>NUCLEOTIDE SEQUENCE [LARGE SCALE GENOMIC DNA]</scope>
</reference>
<accession>A0A0N7LBD4</accession>
<evidence type="ECO:0000313" key="2">
    <source>
        <dbReference type="EMBL" id="CEH19074.1"/>
    </source>
</evidence>
<name>A0A0N7LBD4_9BASI</name>
<dbReference type="OrthoDB" id="10506651at2759"/>
<keyword evidence="3" id="KW-1185">Reference proteome</keyword>